<evidence type="ECO:0008006" key="4">
    <source>
        <dbReference type="Google" id="ProtNLM"/>
    </source>
</evidence>
<keyword evidence="1" id="KW-0812">Transmembrane</keyword>
<evidence type="ECO:0000256" key="1">
    <source>
        <dbReference type="SAM" id="Phobius"/>
    </source>
</evidence>
<feature type="transmembrane region" description="Helical" evidence="1">
    <location>
        <begin position="44"/>
        <end position="64"/>
    </location>
</feature>
<keyword evidence="3" id="KW-1185">Reference proteome</keyword>
<dbReference type="EMBL" id="JBCEWA010000011">
    <property type="protein sequence ID" value="MEL5989350.1"/>
    <property type="molecule type" value="Genomic_DNA"/>
</dbReference>
<sequence>MKGTVLAIIYVILGILIILAPSIISGRGYDEANTLSSFLTADYIVRIISFIVGILIIVFAVRAFQKK</sequence>
<dbReference type="RefSeq" id="WP_087680557.1">
    <property type="nucleotide sequence ID" value="NZ_JBCEWA010000011.1"/>
</dbReference>
<dbReference type="Proteomes" id="UP001398420">
    <property type="component" value="Unassembled WGS sequence"/>
</dbReference>
<name>A0ABU9LQ72_9BACL</name>
<keyword evidence="1" id="KW-0472">Membrane</keyword>
<reference evidence="2 3" key="1">
    <citation type="submission" date="2024-04" db="EMBL/GenBank/DDBJ databases">
        <authorList>
            <person name="Wu Y.S."/>
            <person name="Zhang L."/>
        </authorList>
    </citation>
    <scope>NUCLEOTIDE SEQUENCE [LARGE SCALE GENOMIC DNA]</scope>
    <source>
        <strain evidence="2 3">KG-01</strain>
    </source>
</reference>
<accession>A0ABU9LQ72</accession>
<evidence type="ECO:0000313" key="3">
    <source>
        <dbReference type="Proteomes" id="UP001398420"/>
    </source>
</evidence>
<comment type="caution">
    <text evidence="2">The sequence shown here is derived from an EMBL/GenBank/DDBJ whole genome shotgun (WGS) entry which is preliminary data.</text>
</comment>
<keyword evidence="1" id="KW-1133">Transmembrane helix</keyword>
<proteinExistence type="predicted"/>
<gene>
    <name evidence="2" type="ORF">AAF454_13135</name>
</gene>
<protein>
    <recommendedName>
        <fullName evidence="4">DUF3955 domain-containing protein</fullName>
    </recommendedName>
</protein>
<organism evidence="2 3">
    <name type="scientific">Kurthia gibsonii</name>
    <dbReference type="NCBI Taxonomy" id="33946"/>
    <lineage>
        <taxon>Bacteria</taxon>
        <taxon>Bacillati</taxon>
        <taxon>Bacillota</taxon>
        <taxon>Bacilli</taxon>
        <taxon>Bacillales</taxon>
        <taxon>Caryophanaceae</taxon>
        <taxon>Kurthia</taxon>
    </lineage>
</organism>
<feature type="transmembrane region" description="Helical" evidence="1">
    <location>
        <begin position="7"/>
        <end position="24"/>
    </location>
</feature>
<evidence type="ECO:0000313" key="2">
    <source>
        <dbReference type="EMBL" id="MEL5989350.1"/>
    </source>
</evidence>